<dbReference type="STRING" id="394096.DB31_8849"/>
<dbReference type="Proteomes" id="UP000028725">
    <property type="component" value="Unassembled WGS sequence"/>
</dbReference>
<dbReference type="EMBL" id="JMCB01000009">
    <property type="protein sequence ID" value="KFE66635.1"/>
    <property type="molecule type" value="Genomic_DNA"/>
</dbReference>
<feature type="transmembrane region" description="Helical" evidence="2">
    <location>
        <begin position="28"/>
        <end position="47"/>
    </location>
</feature>
<dbReference type="InterPro" id="IPR003675">
    <property type="entry name" value="Rce1/LyrA-like_dom"/>
</dbReference>
<feature type="transmembrane region" description="Helical" evidence="2">
    <location>
        <begin position="178"/>
        <end position="196"/>
    </location>
</feature>
<dbReference type="InterPro" id="IPR052710">
    <property type="entry name" value="CAAX_protease"/>
</dbReference>
<feature type="region of interest" description="Disordered" evidence="1">
    <location>
        <begin position="1"/>
        <end position="23"/>
    </location>
</feature>
<sequence>MEDSTPSHPPLPEPSGEPPDPAARPLPLAVRATVILLALFLTVGGASQMLNPAFGIWFTEIFIFMGVPWVMLRLSHYEPLGYTGLESPALAPSALGFGLGVANFFAFVVPIQYIAQTLAPPWLREMFDGSRIFEGQTPLELGIMLAGVSLAAPVCEEFFFRGILQKGVGSTSLSRTSAVLVTAVIFSAFHFDPVGFAARVELGVLFGALRLYTGSLWPGILAHSANNVVSSVLFLALRQVGAESTEDRPPLEAVLLLSTVGILAMASLLGLARRFSALWGPRQEPPTLTQPPSPLPKLLLPWLTAATLSLGLLVLADWRGIRLRMIDMEHRLPKLPKTAPQELHTERTHLQQLREEARCGRAPVETYKEERVRQSQSHPAEPGAENE</sequence>
<comment type="caution">
    <text evidence="4">The sequence shown here is derived from an EMBL/GenBank/DDBJ whole genome shotgun (WGS) entry which is preliminary data.</text>
</comment>
<evidence type="ECO:0000259" key="3">
    <source>
        <dbReference type="Pfam" id="PF02517"/>
    </source>
</evidence>
<feature type="region of interest" description="Disordered" evidence="1">
    <location>
        <begin position="337"/>
        <end position="387"/>
    </location>
</feature>
<dbReference type="AlphaFoldDB" id="A0A085WG22"/>
<dbReference type="GO" id="GO:0004175">
    <property type="term" value="F:endopeptidase activity"/>
    <property type="evidence" value="ECO:0007669"/>
    <property type="project" value="UniProtKB-ARBA"/>
</dbReference>
<proteinExistence type="predicted"/>
<feature type="transmembrane region" description="Helical" evidence="2">
    <location>
        <begin position="216"/>
        <end position="237"/>
    </location>
</feature>
<feature type="transmembrane region" description="Helical" evidence="2">
    <location>
        <begin position="54"/>
        <end position="74"/>
    </location>
</feature>
<feature type="transmembrane region" description="Helical" evidence="2">
    <location>
        <begin position="299"/>
        <end position="318"/>
    </location>
</feature>
<protein>
    <recommendedName>
        <fullName evidence="3">CAAX prenyl protease 2/Lysostaphin resistance protein A-like domain-containing protein</fullName>
    </recommendedName>
</protein>
<name>A0A085WG22_9BACT</name>
<dbReference type="RefSeq" id="WP_044192002.1">
    <property type="nucleotide sequence ID" value="NZ_JMCB01000009.1"/>
</dbReference>
<organism evidence="4 5">
    <name type="scientific">Hyalangium minutum</name>
    <dbReference type="NCBI Taxonomy" id="394096"/>
    <lineage>
        <taxon>Bacteria</taxon>
        <taxon>Pseudomonadati</taxon>
        <taxon>Myxococcota</taxon>
        <taxon>Myxococcia</taxon>
        <taxon>Myxococcales</taxon>
        <taxon>Cystobacterineae</taxon>
        <taxon>Archangiaceae</taxon>
        <taxon>Hyalangium</taxon>
    </lineage>
</organism>
<keyword evidence="5" id="KW-1185">Reference proteome</keyword>
<keyword evidence="2" id="KW-1133">Transmembrane helix</keyword>
<keyword evidence="2" id="KW-0472">Membrane</keyword>
<dbReference type="GO" id="GO:0080120">
    <property type="term" value="P:CAAX-box protein maturation"/>
    <property type="evidence" value="ECO:0007669"/>
    <property type="project" value="UniProtKB-ARBA"/>
</dbReference>
<evidence type="ECO:0000313" key="4">
    <source>
        <dbReference type="EMBL" id="KFE66635.1"/>
    </source>
</evidence>
<accession>A0A085WG22</accession>
<dbReference type="Pfam" id="PF02517">
    <property type="entry name" value="Rce1-like"/>
    <property type="match status" value="1"/>
</dbReference>
<evidence type="ECO:0000256" key="2">
    <source>
        <dbReference type="SAM" id="Phobius"/>
    </source>
</evidence>
<dbReference type="PANTHER" id="PTHR36435">
    <property type="entry name" value="SLR1288 PROTEIN"/>
    <property type="match status" value="1"/>
</dbReference>
<feature type="transmembrane region" description="Helical" evidence="2">
    <location>
        <begin position="94"/>
        <end position="115"/>
    </location>
</feature>
<evidence type="ECO:0000313" key="5">
    <source>
        <dbReference type="Proteomes" id="UP000028725"/>
    </source>
</evidence>
<feature type="transmembrane region" description="Helical" evidence="2">
    <location>
        <begin position="249"/>
        <end position="272"/>
    </location>
</feature>
<evidence type="ECO:0000256" key="1">
    <source>
        <dbReference type="SAM" id="MobiDB-lite"/>
    </source>
</evidence>
<reference evidence="4 5" key="1">
    <citation type="submission" date="2014-04" db="EMBL/GenBank/DDBJ databases">
        <title>Genome assembly of Hyalangium minutum DSM 14724.</title>
        <authorList>
            <person name="Sharma G."/>
            <person name="Subramanian S."/>
        </authorList>
    </citation>
    <scope>NUCLEOTIDE SEQUENCE [LARGE SCALE GENOMIC DNA]</scope>
    <source>
        <strain evidence="4 5">DSM 14724</strain>
    </source>
</reference>
<feature type="domain" description="CAAX prenyl protease 2/Lysostaphin resistance protein A-like" evidence="3">
    <location>
        <begin position="143"/>
        <end position="229"/>
    </location>
</feature>
<gene>
    <name evidence="4" type="ORF">DB31_8849</name>
</gene>
<keyword evidence="2" id="KW-0812">Transmembrane</keyword>
<dbReference type="OrthoDB" id="158986at2"/>
<dbReference type="PANTHER" id="PTHR36435:SF1">
    <property type="entry name" value="CAAX AMINO TERMINAL PROTEASE FAMILY PROTEIN"/>
    <property type="match status" value="1"/>
</dbReference>
<feature type="compositionally biased region" description="Pro residues" evidence="1">
    <location>
        <begin position="7"/>
        <end position="23"/>
    </location>
</feature>
<feature type="compositionally biased region" description="Basic and acidic residues" evidence="1">
    <location>
        <begin position="343"/>
        <end position="359"/>
    </location>
</feature>